<evidence type="ECO:0000256" key="2">
    <source>
        <dbReference type="ARBA" id="ARBA00022795"/>
    </source>
</evidence>
<dbReference type="PANTHER" id="PTHR39190">
    <property type="entry name" value="FLAGELLAR ASSEMBLY FACTOR FLIW"/>
    <property type="match status" value="1"/>
</dbReference>
<proteinExistence type="inferred from homology"/>
<comment type="function">
    <text evidence="5">Acts as an anti-CsrA protein, binds CsrA and prevents it from repressing translation of its target genes, one of which is flagellin. Binds to flagellin and participates in the assembly of the flagellum.</text>
</comment>
<dbReference type="AlphaFoldDB" id="G9XUQ0"/>
<gene>
    <name evidence="5" type="primary">fliW</name>
    <name evidence="6" type="ORF">HMPREF0322_04709</name>
</gene>
<keyword evidence="1 5" id="KW-0963">Cytoplasm</keyword>
<dbReference type="PATRIC" id="fig|537010.4.peg.4385"/>
<dbReference type="Pfam" id="PF02623">
    <property type="entry name" value="FliW"/>
    <property type="match status" value="1"/>
</dbReference>
<sequence>MLKYSGHFRTWQSYFQGGSTMKIESTRFGTLEVAPEQIIHFPHGIPGFLDEKAFVHLPHDENSPFSFLQSTAEADLSFLLVEPFSFIPEYEFILGDEMAGELELSEENPPQVFLIGTVREKITDMTVNLLAPIVVNRNKGIGRQIILDKTEYSIRHKLFPEAQAQGTSEGGE</sequence>
<evidence type="ECO:0000256" key="3">
    <source>
        <dbReference type="ARBA" id="ARBA00022845"/>
    </source>
</evidence>
<dbReference type="GO" id="GO:0006417">
    <property type="term" value="P:regulation of translation"/>
    <property type="evidence" value="ECO:0007669"/>
    <property type="project" value="UniProtKB-KW"/>
</dbReference>
<dbReference type="GO" id="GO:0044780">
    <property type="term" value="P:bacterial-type flagellum assembly"/>
    <property type="evidence" value="ECO:0007669"/>
    <property type="project" value="UniProtKB-UniRule"/>
</dbReference>
<organism evidence="6 7">
    <name type="scientific">Desulfitobacterium hafniense DP7</name>
    <dbReference type="NCBI Taxonomy" id="537010"/>
    <lineage>
        <taxon>Bacteria</taxon>
        <taxon>Bacillati</taxon>
        <taxon>Bacillota</taxon>
        <taxon>Clostridia</taxon>
        <taxon>Eubacteriales</taxon>
        <taxon>Desulfitobacteriaceae</taxon>
        <taxon>Desulfitobacterium</taxon>
    </lineage>
</organism>
<comment type="subunit">
    <text evidence="5">Interacts with translational regulator CsrA and flagellin(s).</text>
</comment>
<evidence type="ECO:0000256" key="1">
    <source>
        <dbReference type="ARBA" id="ARBA00022490"/>
    </source>
</evidence>
<dbReference type="Proteomes" id="UP000004416">
    <property type="component" value="Unassembled WGS sequence"/>
</dbReference>
<evidence type="ECO:0000313" key="6">
    <source>
        <dbReference type="EMBL" id="EHL04622.1"/>
    </source>
</evidence>
<dbReference type="NCBIfam" id="NF009793">
    <property type="entry name" value="PRK13285.1-1"/>
    <property type="match status" value="1"/>
</dbReference>
<dbReference type="SUPFAM" id="SSF141457">
    <property type="entry name" value="BH3618-like"/>
    <property type="match status" value="1"/>
</dbReference>
<comment type="caution">
    <text evidence="6">The sequence shown here is derived from an EMBL/GenBank/DDBJ whole genome shotgun (WGS) entry which is preliminary data.</text>
</comment>
<reference evidence="6 7" key="1">
    <citation type="submission" date="2011-08" db="EMBL/GenBank/DDBJ databases">
        <authorList>
            <person name="Weinstock G."/>
            <person name="Sodergren E."/>
            <person name="Clifton S."/>
            <person name="Fulton L."/>
            <person name="Fulton B."/>
            <person name="Courtney L."/>
            <person name="Fronick C."/>
            <person name="Harrison M."/>
            <person name="Strong C."/>
            <person name="Farmer C."/>
            <person name="Delahaunty K."/>
            <person name="Markovic C."/>
            <person name="Hall O."/>
            <person name="Minx P."/>
            <person name="Tomlinson C."/>
            <person name="Mitreva M."/>
            <person name="Hou S."/>
            <person name="Chen J."/>
            <person name="Wollam A."/>
            <person name="Pepin K.H."/>
            <person name="Johnson M."/>
            <person name="Bhonagiri V."/>
            <person name="Zhang X."/>
            <person name="Suruliraj S."/>
            <person name="Warren W."/>
            <person name="Chinwalla A."/>
            <person name="Mardis E.R."/>
            <person name="Wilson R.K."/>
        </authorList>
    </citation>
    <scope>NUCLEOTIDE SEQUENCE [LARGE SCALE GENOMIC DNA]</scope>
    <source>
        <strain evidence="6 7">DP7</strain>
    </source>
</reference>
<evidence type="ECO:0000313" key="7">
    <source>
        <dbReference type="Proteomes" id="UP000004416"/>
    </source>
</evidence>
<dbReference type="Gene3D" id="2.30.290.10">
    <property type="entry name" value="BH3618-like"/>
    <property type="match status" value="1"/>
</dbReference>
<dbReference type="GO" id="GO:0005737">
    <property type="term" value="C:cytoplasm"/>
    <property type="evidence" value="ECO:0007669"/>
    <property type="project" value="UniProtKB-SubCell"/>
</dbReference>
<dbReference type="InterPro" id="IPR024046">
    <property type="entry name" value="Flagellar_assmbl_FliW_dom_sf"/>
</dbReference>
<dbReference type="HAMAP" id="MF_01185">
    <property type="entry name" value="FliW"/>
    <property type="match status" value="1"/>
</dbReference>
<evidence type="ECO:0000256" key="4">
    <source>
        <dbReference type="ARBA" id="ARBA00023186"/>
    </source>
</evidence>
<evidence type="ECO:0000256" key="5">
    <source>
        <dbReference type="HAMAP-Rule" id="MF_01185"/>
    </source>
</evidence>
<dbReference type="EMBL" id="AFZX01000131">
    <property type="protein sequence ID" value="EHL04622.1"/>
    <property type="molecule type" value="Genomic_DNA"/>
</dbReference>
<comment type="subcellular location">
    <subcellularLocation>
        <location evidence="5">Cytoplasm</location>
    </subcellularLocation>
</comment>
<keyword evidence="2 5" id="KW-1005">Bacterial flagellum biogenesis</keyword>
<comment type="similarity">
    <text evidence="5">Belongs to the FliW family.</text>
</comment>
<dbReference type="InterPro" id="IPR003775">
    <property type="entry name" value="Flagellar_assembly_factor_FliW"/>
</dbReference>
<protein>
    <recommendedName>
        <fullName evidence="5">Flagellar assembly factor FliW</fullName>
    </recommendedName>
</protein>
<accession>G9XUQ0</accession>
<keyword evidence="3 5" id="KW-0810">Translation regulation</keyword>
<name>G9XUQ0_DESHA</name>
<dbReference type="HOGENOM" id="CLU_112356_0_2_9"/>
<dbReference type="PANTHER" id="PTHR39190:SF1">
    <property type="entry name" value="FLAGELLAR ASSEMBLY FACTOR FLIW"/>
    <property type="match status" value="1"/>
</dbReference>
<keyword evidence="4 5" id="KW-0143">Chaperone</keyword>